<dbReference type="eggNOG" id="COG3344">
    <property type="taxonomic scope" value="Bacteria"/>
</dbReference>
<proteinExistence type="predicted"/>
<name>S0KGJ3_9ENTE</name>
<dbReference type="InterPro" id="IPR043502">
    <property type="entry name" value="DNA/RNA_pol_sf"/>
</dbReference>
<sequence>MKSIPKLNKINAGQRIFYNPTKIEKQIFLDIKREIEKKYGIRLSSREQIIKQLIETLTHGNHESYLLPRIDLRIVRSDIKNFFPSVNKHSLYKKISQGNMLSLSTIDILKPMFFSSSVSGIPLGLPFSNALSEVYLENFDQDIRTAFNPIFYFRYVDDIIIINYNNNRITSETDLNILREVFKTHFLLLNETKTEFSVFKNNEELNFNYLGYHFTSDKGKLLINISDCKFKKLINKIKRDFYNYKQSSRSKKQFWILYYKIMNIIYGVTSIDKYGKNMQFGLGFTYRFINDKSQMLDLLNIIKGLIFSCKFSSYQCSTLLSLISYKNTPLEILGRRYDYTRLTKNQFRIIKNRLNLNTASNNISRIFFSIYK</sequence>
<accession>S0KGJ3</accession>
<feature type="domain" description="Reverse transcriptase" evidence="1">
    <location>
        <begin position="1"/>
        <end position="214"/>
    </location>
</feature>
<dbReference type="OrthoDB" id="9788687at2"/>
<dbReference type="Pfam" id="PF00078">
    <property type="entry name" value="RVT_1"/>
    <property type="match status" value="1"/>
</dbReference>
<dbReference type="HOGENOM" id="CLU_720901_0_0_9"/>
<evidence type="ECO:0000313" key="3">
    <source>
        <dbReference type="Proteomes" id="UP000014127"/>
    </source>
</evidence>
<gene>
    <name evidence="2" type="ORF">OMK_02254</name>
</gene>
<keyword evidence="3" id="KW-1185">Reference proteome</keyword>
<dbReference type="RefSeq" id="WP_016173380.1">
    <property type="nucleotide sequence ID" value="NZ_ASWK01000001.1"/>
</dbReference>
<dbReference type="EMBL" id="AHYR01000011">
    <property type="protein sequence ID" value="EOT39258.1"/>
    <property type="molecule type" value="Genomic_DNA"/>
</dbReference>
<dbReference type="PATRIC" id="fig|1139219.3.peg.2197"/>
<dbReference type="SUPFAM" id="SSF56672">
    <property type="entry name" value="DNA/RNA polymerases"/>
    <property type="match status" value="1"/>
</dbReference>
<dbReference type="CDD" id="cd01646">
    <property type="entry name" value="RT_Bac_retron_I"/>
    <property type="match status" value="1"/>
</dbReference>
<evidence type="ECO:0000259" key="1">
    <source>
        <dbReference type="PROSITE" id="PS50878"/>
    </source>
</evidence>
<protein>
    <recommendedName>
        <fullName evidence="1">Reverse transcriptase domain-containing protein</fullName>
    </recommendedName>
</protein>
<dbReference type="InterPro" id="IPR051083">
    <property type="entry name" value="GrpII_Intron_Splice-Mob/Def"/>
</dbReference>
<dbReference type="InterPro" id="IPR000477">
    <property type="entry name" value="RT_dom"/>
</dbReference>
<comment type="caution">
    <text evidence="2">The sequence shown here is derived from an EMBL/GenBank/DDBJ whole genome shotgun (WGS) entry which is preliminary data.</text>
</comment>
<reference evidence="2 3" key="1">
    <citation type="submission" date="2013-03" db="EMBL/GenBank/DDBJ databases">
        <title>The Genome Sequence of Enterococcus dispar ATCC_51266 (Illumina only assembly).</title>
        <authorList>
            <consortium name="The Broad Institute Genomics Platform"/>
            <consortium name="The Broad Institute Genome Sequencing Center for Infectious Disease"/>
            <person name="Earl A."/>
            <person name="Russ C."/>
            <person name="Gilmore M."/>
            <person name="Surin D."/>
            <person name="Walker B."/>
            <person name="Young S."/>
            <person name="Zeng Q."/>
            <person name="Gargeya S."/>
            <person name="Fitzgerald M."/>
            <person name="Haas B."/>
            <person name="Abouelleil A."/>
            <person name="Allen A.W."/>
            <person name="Alvarado L."/>
            <person name="Arachchi H.M."/>
            <person name="Berlin A.M."/>
            <person name="Chapman S.B."/>
            <person name="Gainer-Dewar J."/>
            <person name="Goldberg J."/>
            <person name="Griggs A."/>
            <person name="Gujja S."/>
            <person name="Hansen M."/>
            <person name="Howarth C."/>
            <person name="Imamovic A."/>
            <person name="Ireland A."/>
            <person name="Larimer J."/>
            <person name="McCowan C."/>
            <person name="Murphy C."/>
            <person name="Pearson M."/>
            <person name="Poon T.W."/>
            <person name="Priest M."/>
            <person name="Roberts A."/>
            <person name="Saif S."/>
            <person name="Shea T."/>
            <person name="Sisk P."/>
            <person name="Sykes S."/>
            <person name="Wortman J."/>
            <person name="Nusbaum C."/>
            <person name="Birren B."/>
        </authorList>
    </citation>
    <scope>NUCLEOTIDE SEQUENCE [LARGE SCALE GENOMIC DNA]</scope>
    <source>
        <strain evidence="2 3">ATCC 51266</strain>
    </source>
</reference>
<organism evidence="2 3">
    <name type="scientific">Enterococcus dispar ATCC 51266</name>
    <dbReference type="NCBI Taxonomy" id="1139219"/>
    <lineage>
        <taxon>Bacteria</taxon>
        <taxon>Bacillati</taxon>
        <taxon>Bacillota</taxon>
        <taxon>Bacilli</taxon>
        <taxon>Lactobacillales</taxon>
        <taxon>Enterococcaceae</taxon>
        <taxon>Enterococcus</taxon>
    </lineage>
</organism>
<dbReference type="Proteomes" id="UP000014127">
    <property type="component" value="Unassembled WGS sequence"/>
</dbReference>
<dbReference type="PANTHER" id="PTHR34047:SF8">
    <property type="entry name" value="PROTEIN YKFC"/>
    <property type="match status" value="1"/>
</dbReference>
<dbReference type="STRING" id="44009.RV01_GL001847"/>
<dbReference type="AlphaFoldDB" id="S0KGJ3"/>
<evidence type="ECO:0000313" key="2">
    <source>
        <dbReference type="EMBL" id="EOT39258.1"/>
    </source>
</evidence>
<dbReference type="PANTHER" id="PTHR34047">
    <property type="entry name" value="NUCLEAR INTRON MATURASE 1, MITOCHONDRIAL-RELATED"/>
    <property type="match status" value="1"/>
</dbReference>
<dbReference type="PROSITE" id="PS50878">
    <property type="entry name" value="RT_POL"/>
    <property type="match status" value="1"/>
</dbReference>